<gene>
    <name evidence="1" type="ORF">ANE_LOCUS14448</name>
</gene>
<dbReference type="AlphaFoldDB" id="A0A565BRK3"/>
<evidence type="ECO:0000313" key="2">
    <source>
        <dbReference type="Proteomes" id="UP000489600"/>
    </source>
</evidence>
<comment type="caution">
    <text evidence="1">The sequence shown here is derived from an EMBL/GenBank/DDBJ whole genome shotgun (WGS) entry which is preliminary data.</text>
</comment>
<reference evidence="1" key="1">
    <citation type="submission" date="2019-07" db="EMBL/GenBank/DDBJ databases">
        <authorList>
            <person name="Dittberner H."/>
        </authorList>
    </citation>
    <scope>NUCLEOTIDE SEQUENCE [LARGE SCALE GENOMIC DNA]</scope>
</reference>
<name>A0A565BRK3_9BRAS</name>
<dbReference type="EMBL" id="CABITT030000005">
    <property type="protein sequence ID" value="VVB04004.1"/>
    <property type="molecule type" value="Genomic_DNA"/>
</dbReference>
<accession>A0A565BRK3</accession>
<protein>
    <submittedName>
        <fullName evidence="1">Uncharacterized protein</fullName>
    </submittedName>
</protein>
<sequence length="163" mass="18793">MNLTKFVGQDEDVDFSGIQTENTCEYGSRHVGVIFFELWCPFGFVLERAIVLTELKNKAEPPEDWVRDYPIHVALLERLLSRIPLDPPSAKEFLERGYMPLKKKNSVRLEDFASCKRIETGLFSTSLHDIEIFIMYFLLKTHMEPTASNPSYLTGFFHPLASD</sequence>
<evidence type="ECO:0000313" key="1">
    <source>
        <dbReference type="EMBL" id="VVB04004.1"/>
    </source>
</evidence>
<dbReference type="Proteomes" id="UP000489600">
    <property type="component" value="Unassembled WGS sequence"/>
</dbReference>
<proteinExistence type="predicted"/>
<keyword evidence="2" id="KW-1185">Reference proteome</keyword>
<dbReference type="OrthoDB" id="696077at2759"/>
<organism evidence="1 2">
    <name type="scientific">Arabis nemorensis</name>
    <dbReference type="NCBI Taxonomy" id="586526"/>
    <lineage>
        <taxon>Eukaryota</taxon>
        <taxon>Viridiplantae</taxon>
        <taxon>Streptophyta</taxon>
        <taxon>Embryophyta</taxon>
        <taxon>Tracheophyta</taxon>
        <taxon>Spermatophyta</taxon>
        <taxon>Magnoliopsida</taxon>
        <taxon>eudicotyledons</taxon>
        <taxon>Gunneridae</taxon>
        <taxon>Pentapetalae</taxon>
        <taxon>rosids</taxon>
        <taxon>malvids</taxon>
        <taxon>Brassicales</taxon>
        <taxon>Brassicaceae</taxon>
        <taxon>Arabideae</taxon>
        <taxon>Arabis</taxon>
    </lineage>
</organism>